<feature type="region of interest" description="Disordered" evidence="1">
    <location>
        <begin position="581"/>
        <end position="602"/>
    </location>
</feature>
<gene>
    <name evidence="4" type="primary">INTS6L</name>
</gene>
<evidence type="ECO:0000256" key="1">
    <source>
        <dbReference type="SAM" id="MobiDB-lite"/>
    </source>
</evidence>
<dbReference type="InterPro" id="IPR051113">
    <property type="entry name" value="Integrator_subunit6"/>
</dbReference>
<feature type="domain" description="Integrator complex subunit 6-like beta-barrel" evidence="3">
    <location>
        <begin position="205"/>
        <end position="344"/>
    </location>
</feature>
<dbReference type="OMA" id="STAWHNC"/>
<sequence>TQAGGAGWKENHATFMSELKNLQASGLTTLGQALRSSFDLLNLNRLISGIDNYGQGRNPFFLEPSILITITDGNKLTSTAGVQEELHLPLNSPLPGSELTKEPFRWDQRLFALVLRLPGLAPTEPEQLGSVPTDESAITQMCEVTGGRSYCVRTQRMLNQCLESLVQKIQSGVVINFEKTGPDPLPVGEDGLLDSSRPSNSFAAQPWHSCHKLIYVRPNSKTGVPVGHWPIPESFWPDQNLPSLPPRTSHPVVRFSCVDCEPMVIDKLPFDKYELEPSPLTQYILERKSPHTCWQVFVTSSGKYNELGYPFGYLKASTTLTCVNLFVMPYNYPVLLPLLDDLFKVHKLKPNLKWRQAFDSYLKTLPPYYLLPLKKALRMMGAPNLISDNLDCGLSYSVISYLKKLSQQTKLESERILASVGKKPPQEIGIKVKNHSGGGVSLTHSKNFRKLLKEIIGESAPRLTESNTKEFAGFRLGLLNKDLKPQTYRNAYDIPRRGLLDQLTRMRSSLLKTHKFIVGQDEDSLHSVPVAQMGNYQEYLKTLASPLREIDPDQPKRLHTFGNPFKQDKKGMMIDEADEFVAGPQNKGKRPGEASSPLSPKRRRSMSLLLAKPQTPPTVTNHVGGKGAPSMENGQIPPDGFLSKSAPPELMNMAGDGVPHNQLDSLSDDFASLRKDGVIHKPGANALLGGSRNGGVSVEDRKVSVTSALGTVPNTFQITPAMAQGINADIKHQLMKEVRKFGRKYERIFTLLEEVRGPLAVKKQFVEFTIKEAARFKRGVLIQQLEKVLEKIESCRCLKKVNHQKSK</sequence>
<organism evidence="4">
    <name type="scientific">Ursus maritimus</name>
    <name type="common">Polar bear</name>
    <name type="synonym">Thalarctos maritimus</name>
    <dbReference type="NCBI Taxonomy" id="29073"/>
    <lineage>
        <taxon>Eukaryota</taxon>
        <taxon>Metazoa</taxon>
        <taxon>Chordata</taxon>
        <taxon>Craniata</taxon>
        <taxon>Vertebrata</taxon>
        <taxon>Euteleostomi</taxon>
        <taxon>Mammalia</taxon>
        <taxon>Eutheria</taxon>
        <taxon>Laurasiatheria</taxon>
        <taxon>Carnivora</taxon>
        <taxon>Caniformia</taxon>
        <taxon>Ursidae</taxon>
        <taxon>Ursus</taxon>
    </lineage>
</organism>
<dbReference type="AlphaFoldDB" id="A0A452U132"/>
<dbReference type="Pfam" id="PF25462">
    <property type="entry name" value="Beta-barrel_INTS6"/>
    <property type="match status" value="1"/>
</dbReference>
<dbReference type="PANTHER" id="PTHR12957:SF22">
    <property type="entry name" value="INTEGRATOR COMPLEX SUBUNIT 6-LIKE"/>
    <property type="match status" value="1"/>
</dbReference>
<proteinExistence type="predicted"/>
<dbReference type="PANTHER" id="PTHR12957">
    <property type="entry name" value="DEAD/H BOX POLYPEPTIDE 26/DICE1-RELATED"/>
    <property type="match status" value="1"/>
</dbReference>
<dbReference type="GeneTree" id="ENSGT00390000016655"/>
<dbReference type="Pfam" id="PF15300">
    <property type="entry name" value="INT_SG_DDX_CT_C"/>
    <property type="match status" value="1"/>
</dbReference>
<evidence type="ECO:0000313" key="4">
    <source>
        <dbReference type="Ensembl" id="ENSUMAP00000014321"/>
    </source>
</evidence>
<dbReference type="InterPro" id="IPR057413">
    <property type="entry name" value="Beta-barrel_INTS6"/>
</dbReference>
<protein>
    <submittedName>
        <fullName evidence="4">Integrator complex subunit 6 like</fullName>
    </submittedName>
</protein>
<evidence type="ECO:0000259" key="3">
    <source>
        <dbReference type="Pfam" id="PF25462"/>
    </source>
</evidence>
<evidence type="ECO:0000259" key="2">
    <source>
        <dbReference type="Pfam" id="PF15300"/>
    </source>
</evidence>
<feature type="domain" description="INTS6/SAGE1/DDX26B/CT45 C-terminal" evidence="2">
    <location>
        <begin position="726"/>
        <end position="787"/>
    </location>
</feature>
<dbReference type="InterPro" id="IPR029307">
    <property type="entry name" value="INT_SG_DDX_CT_C"/>
</dbReference>
<dbReference type="FunFam" id="3.40.50.410:FF:000010">
    <property type="entry name" value="Integrator complex subunit 6 like"/>
    <property type="match status" value="1"/>
</dbReference>
<dbReference type="Ensembl" id="ENSUMAT00000016991.1">
    <property type="protein sequence ID" value="ENSUMAP00000014321.1"/>
    <property type="gene ID" value="ENSUMAG00000010516.1"/>
</dbReference>
<dbReference type="GO" id="GO:0034472">
    <property type="term" value="P:snRNA 3'-end processing"/>
    <property type="evidence" value="ECO:0007669"/>
    <property type="project" value="TreeGrafter"/>
</dbReference>
<dbReference type="GO" id="GO:0032039">
    <property type="term" value="C:integrator complex"/>
    <property type="evidence" value="ECO:0007669"/>
    <property type="project" value="TreeGrafter"/>
</dbReference>
<accession>A0A452U132</accession>
<reference evidence="4" key="1">
    <citation type="submission" date="2019-03" db="UniProtKB">
        <authorList>
            <consortium name="Ensembl"/>
        </authorList>
    </citation>
    <scope>IDENTIFICATION</scope>
</reference>
<name>A0A452U132_URSMA</name>